<keyword evidence="2" id="KW-0677">Repeat</keyword>
<evidence type="ECO:0000256" key="4">
    <source>
        <dbReference type="ARBA" id="ARBA00022833"/>
    </source>
</evidence>
<keyword evidence="3" id="KW-0863">Zinc-finger</keyword>
<dbReference type="PROSITE" id="PS50081">
    <property type="entry name" value="ZF_DAG_PE_2"/>
    <property type="match status" value="1"/>
</dbReference>
<dbReference type="eggNOG" id="ENOG502RANS">
    <property type="taxonomic scope" value="Eukaryota"/>
</dbReference>
<dbReference type="PANTHER" id="PTHR46288">
    <property type="entry name" value="PHORBOL-ESTER/DAG-TYPE DOMAIN-CONTAINING PROTEIN"/>
    <property type="match status" value="1"/>
</dbReference>
<dbReference type="AlphaFoldDB" id="V4NIM2"/>
<evidence type="ECO:0000313" key="6">
    <source>
        <dbReference type="EMBL" id="ESQ46091.1"/>
    </source>
</evidence>
<dbReference type="InterPro" id="IPR004146">
    <property type="entry name" value="DC1"/>
</dbReference>
<dbReference type="GO" id="GO:0008270">
    <property type="term" value="F:zinc ion binding"/>
    <property type="evidence" value="ECO:0007669"/>
    <property type="project" value="UniProtKB-KW"/>
</dbReference>
<dbReference type="Proteomes" id="UP000030689">
    <property type="component" value="Unassembled WGS sequence"/>
</dbReference>
<keyword evidence="1" id="KW-0479">Metal-binding</keyword>
<keyword evidence="7" id="KW-1185">Reference proteome</keyword>
<proteinExistence type="predicted"/>
<dbReference type="SUPFAM" id="SSF57889">
    <property type="entry name" value="Cysteine-rich domain"/>
    <property type="match status" value="5"/>
</dbReference>
<dbReference type="InterPro" id="IPR001965">
    <property type="entry name" value="Znf_PHD"/>
</dbReference>
<dbReference type="InterPro" id="IPR011011">
    <property type="entry name" value="Znf_FYVE_PHD"/>
</dbReference>
<feature type="domain" description="Phorbol-ester/DAG-type" evidence="5">
    <location>
        <begin position="413"/>
        <end position="459"/>
    </location>
</feature>
<dbReference type="KEGG" id="eus:EUTSA_v10000100mg"/>
<evidence type="ECO:0000256" key="2">
    <source>
        <dbReference type="ARBA" id="ARBA00022737"/>
    </source>
</evidence>
<evidence type="ECO:0000256" key="1">
    <source>
        <dbReference type="ARBA" id="ARBA00022723"/>
    </source>
</evidence>
<dbReference type="EMBL" id="KI517426">
    <property type="protein sequence ID" value="ESQ46091.1"/>
    <property type="molecule type" value="Genomic_DNA"/>
</dbReference>
<dbReference type="InterPro" id="IPR013083">
    <property type="entry name" value="Znf_RING/FYVE/PHD"/>
</dbReference>
<dbReference type="InterPro" id="IPR046349">
    <property type="entry name" value="C1-like_sf"/>
</dbReference>
<gene>
    <name evidence="6" type="ORF">EUTSA_v10000100mg</name>
</gene>
<dbReference type="PANTHER" id="PTHR46288:SF27">
    <property type="entry name" value="CYSTEINE_HISTIDINE-RICH C1 DOMAIN FAMILY PROTEIN"/>
    <property type="match status" value="1"/>
</dbReference>
<reference evidence="6 7" key="1">
    <citation type="journal article" date="2013" name="Front. Plant Sci.">
        <title>The Reference Genome of the Halophytic Plant Eutrema salsugineum.</title>
        <authorList>
            <person name="Yang R."/>
            <person name="Jarvis D.E."/>
            <person name="Chen H."/>
            <person name="Beilstein M.A."/>
            <person name="Grimwood J."/>
            <person name="Jenkins J."/>
            <person name="Shu S."/>
            <person name="Prochnik S."/>
            <person name="Xin M."/>
            <person name="Ma C."/>
            <person name="Schmutz J."/>
            <person name="Wing R.A."/>
            <person name="Mitchell-Olds T."/>
            <person name="Schumaker K.S."/>
            <person name="Wang X."/>
        </authorList>
    </citation>
    <scope>NUCLEOTIDE SEQUENCE [LARGE SCALE GENOMIC DNA]</scope>
</reference>
<dbReference type="Gramene" id="ESQ46091">
    <property type="protein sequence ID" value="ESQ46091"/>
    <property type="gene ID" value="EUTSA_v10000100mg"/>
</dbReference>
<evidence type="ECO:0000256" key="3">
    <source>
        <dbReference type="ARBA" id="ARBA00022771"/>
    </source>
</evidence>
<protein>
    <recommendedName>
        <fullName evidence="5">Phorbol-ester/DAG-type domain-containing protein</fullName>
    </recommendedName>
</protein>
<dbReference type="SMART" id="SM00109">
    <property type="entry name" value="C1"/>
    <property type="match status" value="5"/>
</dbReference>
<dbReference type="SUPFAM" id="SSF57903">
    <property type="entry name" value="FYVE/PHD zinc finger"/>
    <property type="match status" value="1"/>
</dbReference>
<dbReference type="OMA" id="SSVCYGC"/>
<accession>V4NIM2</accession>
<name>V4NIM2_EUTSA</name>
<dbReference type="InterPro" id="IPR002219">
    <property type="entry name" value="PKC_DAG/PE"/>
</dbReference>
<organism evidence="6 7">
    <name type="scientific">Eutrema salsugineum</name>
    <name type="common">Saltwater cress</name>
    <name type="synonym">Sisymbrium salsugineum</name>
    <dbReference type="NCBI Taxonomy" id="72664"/>
    <lineage>
        <taxon>Eukaryota</taxon>
        <taxon>Viridiplantae</taxon>
        <taxon>Streptophyta</taxon>
        <taxon>Embryophyta</taxon>
        <taxon>Tracheophyta</taxon>
        <taxon>Spermatophyta</taxon>
        <taxon>Magnoliopsida</taxon>
        <taxon>eudicotyledons</taxon>
        <taxon>Gunneridae</taxon>
        <taxon>Pentapetalae</taxon>
        <taxon>rosids</taxon>
        <taxon>malvids</taxon>
        <taxon>Brassicales</taxon>
        <taxon>Brassicaceae</taxon>
        <taxon>Eutremeae</taxon>
        <taxon>Eutrema</taxon>
    </lineage>
</organism>
<keyword evidence="4" id="KW-0862">Zinc</keyword>
<evidence type="ECO:0000259" key="5">
    <source>
        <dbReference type="PROSITE" id="PS50081"/>
    </source>
</evidence>
<sequence length="597" mass="68341">MAELKHVSHECVLTSPKTVENGICNICYKDEPVEFACDPCNFDLCKTCSNLPKKVSHNFHSKHPLEFCLRQTDQKPSHIICYACGNMSSGSFYECKECEIYLDLSCALMKNISRFWDAKEMLHNNHAHLVKRCRPGPDARGSCLLCELPLSPSSVCYGCVHCYLFFHEHCLDLPTEIQHPLHPPHPLKRLDYIQSCGGGRNCDACGMTIYSSHEHRLFYANNLDTYRLGKVSKCHICKEYCGNPFFYCVECGFRFHLKCLEIPELTHNFCAELGLPIRHRLHSKHPLTLLPDSPVAGFSMICDICSQKVSGFNLFCRICSFIVHVRCVLRHSQFLGTLHRGQKLMVRARGTYCLKNHSSFEVTVSSSYPNTCTICEESLCGKIVSCVDCREVYHTWCIKGLQVKLRSHPLHPGHKLRFFPVSGSKCAVCKLNITKYGYSCRKCEVSFHFKCVKAVGLSERTKYHRDHYLYNFWEKDSTRVCSVCARRCGALFYGCMKCKFRAHVECLGFPTSVKNQRHQHTLELSYSLDKKTCSLCGSECHERIYSCDHCNEGFHLKCVMSTDGLIEDATEDDQLRDIYLMYIEKEISKIMSPYGTV</sequence>
<dbReference type="SMART" id="SM00249">
    <property type="entry name" value="PHD"/>
    <property type="match status" value="3"/>
</dbReference>
<dbReference type="Pfam" id="PF03107">
    <property type="entry name" value="C1_2"/>
    <property type="match status" value="3"/>
</dbReference>
<dbReference type="Gene3D" id="3.30.40.10">
    <property type="entry name" value="Zinc/RING finger domain, C3HC4 (zinc finger)"/>
    <property type="match status" value="1"/>
</dbReference>
<evidence type="ECO:0000313" key="7">
    <source>
        <dbReference type="Proteomes" id="UP000030689"/>
    </source>
</evidence>